<dbReference type="PANTHER" id="PTHR42718">
    <property type="entry name" value="MAJOR FACILITATOR SUPERFAMILY MULTIDRUG TRANSPORTER MFSC"/>
    <property type="match status" value="1"/>
</dbReference>
<evidence type="ECO:0000256" key="7">
    <source>
        <dbReference type="ARBA" id="ARBA00023136"/>
    </source>
</evidence>
<evidence type="ECO:0000256" key="6">
    <source>
        <dbReference type="ARBA" id="ARBA00022989"/>
    </source>
</evidence>
<dbReference type="InterPro" id="IPR020846">
    <property type="entry name" value="MFS_dom"/>
</dbReference>
<gene>
    <name evidence="10" type="ORF">ACFOES_11455</name>
</gene>
<dbReference type="Pfam" id="PF07690">
    <property type="entry name" value="MFS_1"/>
    <property type="match status" value="1"/>
</dbReference>
<feature type="transmembrane region" description="Helical" evidence="8">
    <location>
        <begin position="177"/>
        <end position="199"/>
    </location>
</feature>
<feature type="transmembrane region" description="Helical" evidence="8">
    <location>
        <begin position="307"/>
        <end position="332"/>
    </location>
</feature>
<keyword evidence="6 8" id="KW-1133">Transmembrane helix</keyword>
<feature type="transmembrane region" description="Helical" evidence="8">
    <location>
        <begin position="116"/>
        <end position="138"/>
    </location>
</feature>
<feature type="transmembrane region" description="Helical" evidence="8">
    <location>
        <begin position="150"/>
        <end position="171"/>
    </location>
</feature>
<sequence>MANGATAAAGGDDIDHGAIPHRGLITVSIMLGTVMQVLDTTIANVALPSMTGDLGASVDTINWVLTSYIVAAAIMTPVTGWLADRIGRRELFLTSIVGFVVTSMACGIAWNLNVMVMFRLLQGVFGAAIVPLSQTFLLDINPRERHGQAMAIWGAGIMVGPIIGPTLGGYLTETFNWRYVFFVNLPVGILAFLGSAAYLPKIATKLRSFDFFGFAMLSLGVGALQMMLDRGGEVDWFNSIEIWIEFGLAITGFWVFVVHILTSEKHAFIDPHIFTDRNFVTGLLFIFVIGVILLASLALLPPMLAHIFGYPTITTGLVMAPRGVGTMISMLLVGRLVRKVDARFLVVLGLMLAAWSLHMMAGFSPQMDDRLIILSGVVQGLGLGLVFVPLSTVAFATLDARYRTDATALFSLVRNIGSSIGISVVSAMLTHNLQVNHVELSANVSAYNPVLKALSPAAAAGNPTMLKELDGLVNQQALMISYVDDFKFMMIVTISAIFLAFLLRSPKRAAQQNIPDEEISAAME</sequence>
<keyword evidence="11" id="KW-1185">Reference proteome</keyword>
<keyword evidence="3" id="KW-0813">Transport</keyword>
<accession>A0ABV7AIQ1</accession>
<comment type="caution">
    <text evidence="10">The sequence shown here is derived from an EMBL/GenBank/DDBJ whole genome shotgun (WGS) entry which is preliminary data.</text>
</comment>
<dbReference type="PRINTS" id="PR01036">
    <property type="entry name" value="TCRTETB"/>
</dbReference>
<keyword evidence="4" id="KW-1003">Cell membrane</keyword>
<protein>
    <submittedName>
        <fullName evidence="10">DHA2 family efflux MFS transporter permease subunit</fullName>
    </submittedName>
</protein>
<dbReference type="Proteomes" id="UP001595443">
    <property type="component" value="Unassembled WGS sequence"/>
</dbReference>
<dbReference type="SUPFAM" id="SSF103473">
    <property type="entry name" value="MFS general substrate transporter"/>
    <property type="match status" value="1"/>
</dbReference>
<feature type="domain" description="Major facilitator superfamily (MFS) profile" evidence="9">
    <location>
        <begin position="25"/>
        <end position="508"/>
    </location>
</feature>
<feature type="transmembrane region" description="Helical" evidence="8">
    <location>
        <begin position="211"/>
        <end position="228"/>
    </location>
</feature>
<keyword evidence="7 8" id="KW-0472">Membrane</keyword>
<evidence type="ECO:0000313" key="10">
    <source>
        <dbReference type="EMBL" id="MFC2968711.1"/>
    </source>
</evidence>
<dbReference type="InterPro" id="IPR005829">
    <property type="entry name" value="Sugar_transporter_CS"/>
</dbReference>
<dbReference type="CDD" id="cd17503">
    <property type="entry name" value="MFS_LmrB_MDR_like"/>
    <property type="match status" value="1"/>
</dbReference>
<evidence type="ECO:0000256" key="3">
    <source>
        <dbReference type="ARBA" id="ARBA00022448"/>
    </source>
</evidence>
<evidence type="ECO:0000256" key="4">
    <source>
        <dbReference type="ARBA" id="ARBA00022475"/>
    </source>
</evidence>
<feature type="transmembrane region" description="Helical" evidence="8">
    <location>
        <begin position="240"/>
        <end position="261"/>
    </location>
</feature>
<reference evidence="11" key="1">
    <citation type="journal article" date="2019" name="Int. J. Syst. Evol. Microbiol.">
        <title>The Global Catalogue of Microorganisms (GCM) 10K type strain sequencing project: providing services to taxonomists for standard genome sequencing and annotation.</title>
        <authorList>
            <consortium name="The Broad Institute Genomics Platform"/>
            <consortium name="The Broad Institute Genome Sequencing Center for Infectious Disease"/>
            <person name="Wu L."/>
            <person name="Ma J."/>
        </authorList>
    </citation>
    <scope>NUCLEOTIDE SEQUENCE [LARGE SCALE GENOMIC DNA]</scope>
    <source>
        <strain evidence="11">KCTC 62192</strain>
    </source>
</reference>
<feature type="transmembrane region" description="Helical" evidence="8">
    <location>
        <begin position="90"/>
        <end position="110"/>
    </location>
</feature>
<dbReference type="PROSITE" id="PS50850">
    <property type="entry name" value="MFS"/>
    <property type="match status" value="1"/>
</dbReference>
<dbReference type="PROSITE" id="PS00216">
    <property type="entry name" value="SUGAR_TRANSPORT_1"/>
    <property type="match status" value="1"/>
</dbReference>
<evidence type="ECO:0000256" key="2">
    <source>
        <dbReference type="ARBA" id="ARBA00008537"/>
    </source>
</evidence>
<name>A0ABV7AIQ1_9RHOB</name>
<feature type="transmembrane region" description="Helical" evidence="8">
    <location>
        <begin position="282"/>
        <end position="301"/>
    </location>
</feature>
<dbReference type="InterPro" id="IPR004638">
    <property type="entry name" value="EmrB-like"/>
</dbReference>
<comment type="subcellular location">
    <subcellularLocation>
        <location evidence="1">Cell membrane</location>
        <topology evidence="1">Multi-pass membrane protein</topology>
    </subcellularLocation>
</comment>
<evidence type="ECO:0000259" key="9">
    <source>
        <dbReference type="PROSITE" id="PS50850"/>
    </source>
</evidence>
<evidence type="ECO:0000256" key="8">
    <source>
        <dbReference type="SAM" id="Phobius"/>
    </source>
</evidence>
<dbReference type="RefSeq" id="WP_377833406.1">
    <property type="nucleotide sequence ID" value="NZ_JBHRSK010000007.1"/>
</dbReference>
<feature type="transmembrane region" description="Helical" evidence="8">
    <location>
        <begin position="60"/>
        <end position="83"/>
    </location>
</feature>
<feature type="transmembrane region" description="Helical" evidence="8">
    <location>
        <begin position="344"/>
        <end position="365"/>
    </location>
</feature>
<feature type="transmembrane region" description="Helical" evidence="8">
    <location>
        <begin position="408"/>
        <end position="429"/>
    </location>
</feature>
<feature type="transmembrane region" description="Helical" evidence="8">
    <location>
        <begin position="371"/>
        <end position="396"/>
    </location>
</feature>
<dbReference type="InterPro" id="IPR011701">
    <property type="entry name" value="MFS"/>
</dbReference>
<keyword evidence="5 8" id="KW-0812">Transmembrane</keyword>
<evidence type="ECO:0000313" key="11">
    <source>
        <dbReference type="Proteomes" id="UP001595443"/>
    </source>
</evidence>
<dbReference type="InterPro" id="IPR036259">
    <property type="entry name" value="MFS_trans_sf"/>
</dbReference>
<dbReference type="EMBL" id="JBHRSK010000007">
    <property type="protein sequence ID" value="MFC2968711.1"/>
    <property type="molecule type" value="Genomic_DNA"/>
</dbReference>
<dbReference type="Gene3D" id="1.20.1720.10">
    <property type="entry name" value="Multidrug resistance protein D"/>
    <property type="match status" value="1"/>
</dbReference>
<feature type="transmembrane region" description="Helical" evidence="8">
    <location>
        <begin position="486"/>
        <end position="503"/>
    </location>
</feature>
<evidence type="ECO:0000256" key="5">
    <source>
        <dbReference type="ARBA" id="ARBA00022692"/>
    </source>
</evidence>
<evidence type="ECO:0000256" key="1">
    <source>
        <dbReference type="ARBA" id="ARBA00004651"/>
    </source>
</evidence>
<dbReference type="Gene3D" id="1.20.1250.20">
    <property type="entry name" value="MFS general substrate transporter like domains"/>
    <property type="match status" value="1"/>
</dbReference>
<organism evidence="10 11">
    <name type="scientific">Acidimangrovimonas pyrenivorans</name>
    <dbReference type="NCBI Taxonomy" id="2030798"/>
    <lineage>
        <taxon>Bacteria</taxon>
        <taxon>Pseudomonadati</taxon>
        <taxon>Pseudomonadota</taxon>
        <taxon>Alphaproteobacteria</taxon>
        <taxon>Rhodobacterales</taxon>
        <taxon>Paracoccaceae</taxon>
        <taxon>Acidimangrovimonas</taxon>
    </lineage>
</organism>
<dbReference type="PANTHER" id="PTHR42718:SF9">
    <property type="entry name" value="MAJOR FACILITATOR SUPERFAMILY MULTIDRUG TRANSPORTER MFSC"/>
    <property type="match status" value="1"/>
</dbReference>
<proteinExistence type="inferred from homology"/>
<dbReference type="NCBIfam" id="TIGR00711">
    <property type="entry name" value="efflux_EmrB"/>
    <property type="match status" value="1"/>
</dbReference>
<comment type="similarity">
    <text evidence="2">Belongs to the major facilitator superfamily. EmrB family.</text>
</comment>